<sequence>QKEQAKCRQGTGQSTRDTILEKNDIFLKFSNFLPIPAPVRPDVTGTETQKPDAGIGRRRWPGTLQGTHRGSKGQGKLFRESLCSAAW</sequence>
<evidence type="ECO:0000313" key="3">
    <source>
        <dbReference type="Proteomes" id="UP001162483"/>
    </source>
</evidence>
<gene>
    <name evidence="2" type="ORF">SPARVUS_LOCUS13399150</name>
</gene>
<evidence type="ECO:0000313" key="2">
    <source>
        <dbReference type="EMBL" id="CAI9603970.1"/>
    </source>
</evidence>
<name>A0ABN9G3M4_9NEOB</name>
<accession>A0ABN9G3M4</accession>
<dbReference type="Proteomes" id="UP001162483">
    <property type="component" value="Unassembled WGS sequence"/>
</dbReference>
<proteinExistence type="predicted"/>
<dbReference type="EMBL" id="CATNWA010017911">
    <property type="protein sequence ID" value="CAI9603970.1"/>
    <property type="molecule type" value="Genomic_DNA"/>
</dbReference>
<reference evidence="2" key="1">
    <citation type="submission" date="2023-05" db="EMBL/GenBank/DDBJ databases">
        <authorList>
            <person name="Stuckert A."/>
        </authorList>
    </citation>
    <scope>NUCLEOTIDE SEQUENCE</scope>
</reference>
<evidence type="ECO:0000256" key="1">
    <source>
        <dbReference type="SAM" id="MobiDB-lite"/>
    </source>
</evidence>
<feature type="region of interest" description="Disordered" evidence="1">
    <location>
        <begin position="38"/>
        <end position="75"/>
    </location>
</feature>
<feature type="non-terminal residue" evidence="2">
    <location>
        <position position="1"/>
    </location>
</feature>
<keyword evidence="3" id="KW-1185">Reference proteome</keyword>
<comment type="caution">
    <text evidence="2">The sequence shown here is derived from an EMBL/GenBank/DDBJ whole genome shotgun (WGS) entry which is preliminary data.</text>
</comment>
<protein>
    <submittedName>
        <fullName evidence="2">Uncharacterized protein</fullName>
    </submittedName>
</protein>
<organism evidence="2 3">
    <name type="scientific">Staurois parvus</name>
    <dbReference type="NCBI Taxonomy" id="386267"/>
    <lineage>
        <taxon>Eukaryota</taxon>
        <taxon>Metazoa</taxon>
        <taxon>Chordata</taxon>
        <taxon>Craniata</taxon>
        <taxon>Vertebrata</taxon>
        <taxon>Euteleostomi</taxon>
        <taxon>Amphibia</taxon>
        <taxon>Batrachia</taxon>
        <taxon>Anura</taxon>
        <taxon>Neobatrachia</taxon>
        <taxon>Ranoidea</taxon>
        <taxon>Ranidae</taxon>
        <taxon>Staurois</taxon>
    </lineage>
</organism>